<protein>
    <submittedName>
        <fullName evidence="2">Uncharacterized protein</fullName>
    </submittedName>
</protein>
<gene>
    <name evidence="2" type="ORF">FOL47_001449</name>
</gene>
<name>A0A7J6KU23_PERCH</name>
<feature type="non-terminal residue" evidence="2">
    <location>
        <position position="1"/>
    </location>
</feature>
<feature type="region of interest" description="Disordered" evidence="1">
    <location>
        <begin position="141"/>
        <end position="185"/>
    </location>
</feature>
<proteinExistence type="predicted"/>
<dbReference type="Proteomes" id="UP000591131">
    <property type="component" value="Unassembled WGS sequence"/>
</dbReference>
<evidence type="ECO:0000313" key="2">
    <source>
        <dbReference type="EMBL" id="KAF4650109.1"/>
    </source>
</evidence>
<accession>A0A7J6KU23</accession>
<reference evidence="2 3" key="1">
    <citation type="submission" date="2020-04" db="EMBL/GenBank/DDBJ databases">
        <title>Perkinsus chesapeaki whole genome sequence.</title>
        <authorList>
            <person name="Bogema D.R."/>
        </authorList>
    </citation>
    <scope>NUCLEOTIDE SEQUENCE [LARGE SCALE GENOMIC DNA]</scope>
    <source>
        <strain evidence="2">ATCC PRA-425</strain>
    </source>
</reference>
<feature type="region of interest" description="Disordered" evidence="1">
    <location>
        <begin position="1"/>
        <end position="109"/>
    </location>
</feature>
<organism evidence="2 3">
    <name type="scientific">Perkinsus chesapeaki</name>
    <name type="common">Clam parasite</name>
    <name type="synonym">Perkinsus andrewsi</name>
    <dbReference type="NCBI Taxonomy" id="330153"/>
    <lineage>
        <taxon>Eukaryota</taxon>
        <taxon>Sar</taxon>
        <taxon>Alveolata</taxon>
        <taxon>Perkinsozoa</taxon>
        <taxon>Perkinsea</taxon>
        <taxon>Perkinsida</taxon>
        <taxon>Perkinsidae</taxon>
        <taxon>Perkinsus</taxon>
    </lineage>
</organism>
<dbReference type="EMBL" id="JAAPAO010001341">
    <property type="protein sequence ID" value="KAF4650109.1"/>
    <property type="molecule type" value="Genomic_DNA"/>
</dbReference>
<feature type="non-terminal residue" evidence="2">
    <location>
        <position position="263"/>
    </location>
</feature>
<keyword evidence="3" id="KW-1185">Reference proteome</keyword>
<dbReference type="AlphaFoldDB" id="A0A7J6KU23"/>
<evidence type="ECO:0000256" key="1">
    <source>
        <dbReference type="SAM" id="MobiDB-lite"/>
    </source>
</evidence>
<evidence type="ECO:0000313" key="3">
    <source>
        <dbReference type="Proteomes" id="UP000591131"/>
    </source>
</evidence>
<comment type="caution">
    <text evidence="2">The sequence shown here is derived from an EMBL/GenBank/DDBJ whole genome shotgun (WGS) entry which is preliminary data.</text>
</comment>
<feature type="compositionally biased region" description="Basic and acidic residues" evidence="1">
    <location>
        <begin position="141"/>
        <end position="162"/>
    </location>
</feature>
<feature type="compositionally biased region" description="Polar residues" evidence="1">
    <location>
        <begin position="84"/>
        <end position="100"/>
    </location>
</feature>
<feature type="compositionally biased region" description="Basic and acidic residues" evidence="1">
    <location>
        <begin position="23"/>
        <end position="32"/>
    </location>
</feature>
<sequence length="263" mass="29690">VPHPHHDQPPVLPPAPLRKRVGGTKDQRKADRGQAASVSPKRNAAELATKRFKSTSPDRRGEIEGGPSAGKSEKTVRIYEYQPQERNNALTTSEVPNPTESIAEEQTVTPPEVPVVTVEDVLENAPYRYHAQRRDGHYQYEHPSRELSPEWPGRAEADRFESSPDTEVESDFRLPEGMPDPESLGSKLPLTAEGYHVLMDQIYRFHCTEFQLLAFVDRLAQNSGLEILDHDAAHEAISDLFNHMKEPVQREASRNFANLRDMI</sequence>